<name>A0A250J8L4_9BACT</name>
<dbReference type="EMBL" id="CP022098">
    <property type="protein sequence ID" value="ATB39771.1"/>
    <property type="molecule type" value="Genomic_DNA"/>
</dbReference>
<evidence type="ECO:0000313" key="3">
    <source>
        <dbReference type="Proteomes" id="UP000217257"/>
    </source>
</evidence>
<organism evidence="2 3">
    <name type="scientific">Cystobacter fuscus</name>
    <dbReference type="NCBI Taxonomy" id="43"/>
    <lineage>
        <taxon>Bacteria</taxon>
        <taxon>Pseudomonadati</taxon>
        <taxon>Myxococcota</taxon>
        <taxon>Myxococcia</taxon>
        <taxon>Myxococcales</taxon>
        <taxon>Cystobacterineae</taxon>
        <taxon>Archangiaceae</taxon>
        <taxon>Cystobacter</taxon>
    </lineage>
</organism>
<evidence type="ECO:0000313" key="2">
    <source>
        <dbReference type="EMBL" id="ATB39771.1"/>
    </source>
</evidence>
<dbReference type="AlphaFoldDB" id="A0A250J8L4"/>
<dbReference type="Proteomes" id="UP000217257">
    <property type="component" value="Chromosome"/>
</dbReference>
<evidence type="ECO:0000256" key="1">
    <source>
        <dbReference type="SAM" id="Phobius"/>
    </source>
</evidence>
<dbReference type="RefSeq" id="WP_095987754.1">
    <property type="nucleotide sequence ID" value="NZ_CP022098.1"/>
</dbReference>
<dbReference type="KEGG" id="cfus:CYFUS_005219"/>
<sequence>MALPVHAPNADHSPVSLPRPKVRWRRVLLVLASALLLFQVLVNVLLATGLLAGLLNRLIPRTELRWRQAWSFVPGRVHLRDFSLHRQEPNHATWRLAIDRVWVDVSLSALLLRRFETASVDVGGLRAHIHTVTPKKGEPSPPPPPREKEPWRIHLKDVRVHGVHEFAWNGARLTGITEVSGNLDLQPGERILMEDARVSLGPGELSLEQDTVAHVEGGTAGATLEVRRQEPEGLDIITGLTEGRLQLTARVPSASAFRKLVPRLSDLRMSGGAGRVEVDLHVKEGRVAAGTSLKGAGAPLQLPVGPLVLKAPWRFASDIYTREDGEERLGFKLTLGPARLEGGQGPAVGIPEVALLMSARPPRLGSALPEVHLQVRAARSEPVELRLLNGWIGPSFQVESGRALLEATSYASPEKGRGEAHLSLSTEGLRAHWGGATLGGRVLLDVDAQKLAFQRDAVVLDGSQLRLEDVTVRTGGDDARGWDGALAFPEATLTLSPPSFRGRFTGRFSNAVPFIALLTHQGVLPRLLAPLLEAKDLELSGTLSLGEAGAKVEALHARGQGLDVRGRVSSTGGVPSALLLVKLGVLPVGVEVGSTASLHLMNPQGWYTQKTGEPVE</sequence>
<reference evidence="2 3" key="1">
    <citation type="submission" date="2017-06" db="EMBL/GenBank/DDBJ databases">
        <title>Sequencing and comparative analysis of myxobacterial genomes.</title>
        <authorList>
            <person name="Rupp O."/>
            <person name="Goesmann A."/>
            <person name="Sogaard-Andersen L."/>
        </authorList>
    </citation>
    <scope>NUCLEOTIDE SEQUENCE [LARGE SCALE GENOMIC DNA]</scope>
    <source>
        <strain evidence="2 3">DSM 52655</strain>
    </source>
</reference>
<evidence type="ECO:0008006" key="4">
    <source>
        <dbReference type="Google" id="ProtNLM"/>
    </source>
</evidence>
<accession>A0A250J8L4</accession>
<keyword evidence="1" id="KW-0472">Membrane</keyword>
<proteinExistence type="predicted"/>
<keyword evidence="1" id="KW-1133">Transmembrane helix</keyword>
<feature type="transmembrane region" description="Helical" evidence="1">
    <location>
        <begin position="27"/>
        <end position="55"/>
    </location>
</feature>
<gene>
    <name evidence="2" type="ORF">CYFUS_005219</name>
</gene>
<keyword evidence="1" id="KW-0812">Transmembrane</keyword>
<protein>
    <recommendedName>
        <fullName evidence="4">AsmA-like C-terminal domain-containing protein</fullName>
    </recommendedName>
</protein>